<dbReference type="InterPro" id="IPR029000">
    <property type="entry name" value="Cyclophilin-like_dom_sf"/>
</dbReference>
<keyword evidence="1" id="KW-0697">Rotamase</keyword>
<protein>
    <recommendedName>
        <fullName evidence="1">Peptidyl-prolyl cis-trans isomerase</fullName>
        <shortName evidence="1">PPIase</shortName>
        <ecNumber evidence="1">5.2.1.8</ecNumber>
    </recommendedName>
</protein>
<dbReference type="OrthoDB" id="408413at2759"/>
<dbReference type="PROSITE" id="PS50072">
    <property type="entry name" value="CSA_PPIASE_2"/>
    <property type="match status" value="1"/>
</dbReference>
<comment type="similarity">
    <text evidence="1">Belongs to the cyclophilin-type PPIase family.</text>
</comment>
<comment type="catalytic activity">
    <reaction evidence="1">
        <text>[protein]-peptidylproline (omega=180) = [protein]-peptidylproline (omega=0)</text>
        <dbReference type="Rhea" id="RHEA:16237"/>
        <dbReference type="Rhea" id="RHEA-COMP:10747"/>
        <dbReference type="Rhea" id="RHEA-COMP:10748"/>
        <dbReference type="ChEBI" id="CHEBI:83833"/>
        <dbReference type="ChEBI" id="CHEBI:83834"/>
        <dbReference type="EC" id="5.2.1.8"/>
    </reaction>
</comment>
<dbReference type="PRINTS" id="PR00153">
    <property type="entry name" value="CSAPPISMRASE"/>
</dbReference>
<dbReference type="PANTHER" id="PTHR11071">
    <property type="entry name" value="PEPTIDYL-PROLYL CIS-TRANS ISOMERASE"/>
    <property type="match status" value="1"/>
</dbReference>
<dbReference type="AlphaFoldDB" id="F2UKL9"/>
<dbReference type="STRING" id="946362.F2UKL9"/>
<comment type="function">
    <text evidence="1">PPIases accelerate the folding of proteins. It catalyzes the cis-trans isomerization of proline imidic peptide bonds in oligopeptides.</text>
</comment>
<dbReference type="EC" id="5.2.1.8" evidence="1"/>
<accession>F2UKL9</accession>
<sequence length="291" mass="32909">MPITKVEVLGLRNDPLFHTARHAAKFLETERKRDFDVTCTDLNELDWQMAKTEHKQLQPHASTFEEDVLVKVDGKVLDSVESLLHTAHNAGYESPDDVDFEKEALDFETAYRANSGHDFVYFDLTHGDQELGRIVFELFSNKLPKTCENFKAICVGDHKSKNKTYEGKPLTYKDTLLHRIQKYGWVQGGDIFTGAGDHGESIYGETFADESFSVNHSKRGILAMANNGLHTNSSQFFIAFRALEWMNTRYVAFGQVYRGSAVLAAVEACETFNQRPLKPLKITACGLFDEP</sequence>
<gene>
    <name evidence="3" type="ORF">PTSG_12788</name>
</gene>
<organism evidence="4">
    <name type="scientific">Salpingoeca rosetta (strain ATCC 50818 / BSB-021)</name>
    <dbReference type="NCBI Taxonomy" id="946362"/>
    <lineage>
        <taxon>Eukaryota</taxon>
        <taxon>Choanoflagellata</taxon>
        <taxon>Craspedida</taxon>
        <taxon>Salpingoecidae</taxon>
        <taxon>Salpingoeca</taxon>
    </lineage>
</organism>
<reference evidence="3" key="1">
    <citation type="submission" date="2009-08" db="EMBL/GenBank/DDBJ databases">
        <title>Annotation of Salpingoeca rosetta.</title>
        <authorList>
            <consortium name="The Broad Institute Genome Sequencing Platform"/>
            <person name="Russ C."/>
            <person name="Cuomo C."/>
            <person name="Burger G."/>
            <person name="Gray M.W."/>
            <person name="Holland P.W.H."/>
            <person name="King N."/>
            <person name="Lang F.B.F."/>
            <person name="Roger A.J."/>
            <person name="Ruiz-Trillo I."/>
            <person name="Young S.K."/>
            <person name="Zeng Q."/>
            <person name="Gargeya S."/>
            <person name="Alvarado L."/>
            <person name="Berlin A."/>
            <person name="Chapman S.B."/>
            <person name="Chen Z."/>
            <person name="Freedman E."/>
            <person name="Gellesch M."/>
            <person name="Goldberg J."/>
            <person name="Griggs A."/>
            <person name="Gujja S."/>
            <person name="Heilman E."/>
            <person name="Heiman D."/>
            <person name="Howarth C."/>
            <person name="Mehta T."/>
            <person name="Neiman D."/>
            <person name="Pearson M."/>
            <person name="Roberts A."/>
            <person name="Saif S."/>
            <person name="Shea T."/>
            <person name="Shenoy N."/>
            <person name="Sisk P."/>
            <person name="Stolte C."/>
            <person name="Sykes S."/>
            <person name="White J."/>
            <person name="Yandava C."/>
            <person name="Haas B."/>
            <person name="Nusbaum C."/>
            <person name="Birren B."/>
        </authorList>
    </citation>
    <scope>NUCLEOTIDE SEQUENCE [LARGE SCALE GENOMIC DNA]</scope>
    <source>
        <strain evidence="3">ATCC 50818</strain>
    </source>
</reference>
<evidence type="ECO:0000259" key="2">
    <source>
        <dbReference type="PROSITE" id="PS50072"/>
    </source>
</evidence>
<feature type="domain" description="PPIase cyclophilin-type" evidence="2">
    <location>
        <begin position="121"/>
        <end position="287"/>
    </location>
</feature>
<dbReference type="Gene3D" id="2.40.100.10">
    <property type="entry name" value="Cyclophilin-like"/>
    <property type="match status" value="1"/>
</dbReference>
<dbReference type="eggNOG" id="KOG0865">
    <property type="taxonomic scope" value="Eukaryota"/>
</dbReference>
<dbReference type="InParanoid" id="F2UKL9"/>
<dbReference type="FunFam" id="2.40.100.10:FF:000048">
    <property type="entry name" value="Peptidyl-prolyl cis-trans isomerase"/>
    <property type="match status" value="1"/>
</dbReference>
<dbReference type="GeneID" id="16070698"/>
<dbReference type="InterPro" id="IPR002130">
    <property type="entry name" value="Cyclophilin-type_PPIase_dom"/>
</dbReference>
<dbReference type="RefSeq" id="XP_004990144.1">
    <property type="nucleotide sequence ID" value="XM_004990087.1"/>
</dbReference>
<evidence type="ECO:0000313" key="3">
    <source>
        <dbReference type="EMBL" id="EGD77668.1"/>
    </source>
</evidence>
<dbReference type="OMA" id="FRALEWM"/>
<dbReference type="GO" id="GO:0003755">
    <property type="term" value="F:peptidyl-prolyl cis-trans isomerase activity"/>
    <property type="evidence" value="ECO:0007669"/>
    <property type="project" value="UniProtKB-UniRule"/>
</dbReference>
<keyword evidence="1" id="KW-0413">Isomerase</keyword>
<name>F2UKL9_SALR5</name>
<dbReference type="Proteomes" id="UP000007799">
    <property type="component" value="Unassembled WGS sequence"/>
</dbReference>
<dbReference type="FunCoup" id="F2UKL9">
    <property type="interactions" value="120"/>
</dbReference>
<dbReference type="GO" id="GO:0005737">
    <property type="term" value="C:cytoplasm"/>
    <property type="evidence" value="ECO:0007669"/>
    <property type="project" value="TreeGrafter"/>
</dbReference>
<dbReference type="EMBL" id="GL832979">
    <property type="protein sequence ID" value="EGD77668.1"/>
    <property type="molecule type" value="Genomic_DNA"/>
</dbReference>
<proteinExistence type="inferred from homology"/>
<dbReference type="KEGG" id="sre:PTSG_12788"/>
<evidence type="ECO:0000256" key="1">
    <source>
        <dbReference type="RuleBase" id="RU363019"/>
    </source>
</evidence>
<keyword evidence="4" id="KW-1185">Reference proteome</keyword>
<dbReference type="SUPFAM" id="SSF50891">
    <property type="entry name" value="Cyclophilin-like"/>
    <property type="match status" value="1"/>
</dbReference>
<dbReference type="Pfam" id="PF00160">
    <property type="entry name" value="Pro_isomerase"/>
    <property type="match status" value="1"/>
</dbReference>
<dbReference type="PANTHER" id="PTHR11071:SF561">
    <property type="entry name" value="PEPTIDYL-PROLYL CIS-TRANS ISOMERASE D-RELATED"/>
    <property type="match status" value="1"/>
</dbReference>
<evidence type="ECO:0000313" key="4">
    <source>
        <dbReference type="Proteomes" id="UP000007799"/>
    </source>
</evidence>